<reference evidence="1" key="1">
    <citation type="submission" date="2018-10" db="EMBL/GenBank/DDBJ databases">
        <title>Hidden diversity of soil giant viruses.</title>
        <authorList>
            <person name="Schulz F."/>
            <person name="Alteio L."/>
            <person name="Goudeau D."/>
            <person name="Ryan E.M."/>
            <person name="Malmstrom R.R."/>
            <person name="Blanchard J."/>
            <person name="Woyke T."/>
        </authorList>
    </citation>
    <scope>NUCLEOTIDE SEQUENCE</scope>
    <source>
        <strain evidence="1">EDV1</strain>
    </source>
</reference>
<sequence>MKIIIIVCILLLPYIFAYRNEKIIGAQYVTRKITTGLLNHIPIADHHGIFIETDFGNTYLIHNTLASGTVVIPTKKSSEWKIKENIKVKGYKTIGGAMDATSGKTNIASVNYITAKTCIGVAHDIKKYLMK</sequence>
<gene>
    <name evidence="1" type="ORF">Edafosvirus17_13</name>
</gene>
<proteinExistence type="predicted"/>
<evidence type="ECO:0000313" key="1">
    <source>
        <dbReference type="EMBL" id="AYV78537.1"/>
    </source>
</evidence>
<organism evidence="1">
    <name type="scientific">Edafosvirus sp</name>
    <dbReference type="NCBI Taxonomy" id="2487765"/>
    <lineage>
        <taxon>Viruses</taxon>
        <taxon>Varidnaviria</taxon>
        <taxon>Bamfordvirae</taxon>
        <taxon>Nucleocytoviricota</taxon>
        <taxon>Megaviricetes</taxon>
        <taxon>Imitervirales</taxon>
        <taxon>Mimiviridae</taxon>
        <taxon>Klosneuvirinae</taxon>
    </lineage>
</organism>
<name>A0A3G4ZUG3_9VIRU</name>
<accession>A0A3G4ZUG3</accession>
<protein>
    <submittedName>
        <fullName evidence="1">Uncharacterized protein</fullName>
    </submittedName>
</protein>
<dbReference type="EMBL" id="MK072082">
    <property type="protein sequence ID" value="AYV78537.1"/>
    <property type="molecule type" value="Genomic_DNA"/>
</dbReference>